<evidence type="ECO:0000259" key="7">
    <source>
        <dbReference type="PROSITE" id="PS50801"/>
    </source>
</evidence>
<dbReference type="OMA" id="CECAIHA"/>
<dbReference type="GeneID" id="27690367"/>
<name>A0A0L0H8Z5_SPIPD</name>
<evidence type="ECO:0000313" key="8">
    <source>
        <dbReference type="EMBL" id="KNC97657.1"/>
    </source>
</evidence>
<feature type="domain" description="STAS" evidence="7">
    <location>
        <begin position="540"/>
        <end position="668"/>
    </location>
</feature>
<dbReference type="Pfam" id="PF00916">
    <property type="entry name" value="Sulfate_transp"/>
    <property type="match status" value="1"/>
</dbReference>
<dbReference type="PROSITE" id="PS50801">
    <property type="entry name" value="STAS"/>
    <property type="match status" value="1"/>
</dbReference>
<evidence type="ECO:0000256" key="2">
    <source>
        <dbReference type="ARBA" id="ARBA00022692"/>
    </source>
</evidence>
<keyword evidence="2 6" id="KW-0812">Transmembrane</keyword>
<dbReference type="GO" id="GO:0016020">
    <property type="term" value="C:membrane"/>
    <property type="evidence" value="ECO:0007669"/>
    <property type="project" value="UniProtKB-SubCell"/>
</dbReference>
<dbReference type="AlphaFoldDB" id="A0A0L0H8Z5"/>
<feature type="transmembrane region" description="Helical" evidence="6">
    <location>
        <begin position="289"/>
        <end position="306"/>
    </location>
</feature>
<dbReference type="Proteomes" id="UP000053201">
    <property type="component" value="Unassembled WGS sequence"/>
</dbReference>
<dbReference type="CDD" id="cd07042">
    <property type="entry name" value="STAS_SulP_like_sulfate_transporter"/>
    <property type="match status" value="1"/>
</dbReference>
<proteinExistence type="predicted"/>
<evidence type="ECO:0000256" key="5">
    <source>
        <dbReference type="SAM" id="MobiDB-lite"/>
    </source>
</evidence>
<feature type="transmembrane region" description="Helical" evidence="6">
    <location>
        <begin position="118"/>
        <end position="137"/>
    </location>
</feature>
<protein>
    <submittedName>
        <fullName evidence="8">Sulfate permease</fullName>
    </submittedName>
</protein>
<comment type="subcellular location">
    <subcellularLocation>
        <location evidence="1">Membrane</location>
        <topology evidence="1">Multi-pass membrane protein</topology>
    </subcellularLocation>
</comment>
<dbReference type="OrthoDB" id="427213at2759"/>
<dbReference type="eggNOG" id="KOG0236">
    <property type="taxonomic scope" value="Eukaryota"/>
</dbReference>
<feature type="transmembrane region" description="Helical" evidence="6">
    <location>
        <begin position="258"/>
        <end position="277"/>
    </location>
</feature>
<feature type="transmembrane region" description="Helical" evidence="6">
    <location>
        <begin position="175"/>
        <end position="193"/>
    </location>
</feature>
<dbReference type="InterPro" id="IPR001902">
    <property type="entry name" value="SLC26A/SulP_fam"/>
</dbReference>
<feature type="transmembrane region" description="Helical" evidence="6">
    <location>
        <begin position="409"/>
        <end position="428"/>
    </location>
</feature>
<dbReference type="RefSeq" id="XP_016605697.1">
    <property type="nucleotide sequence ID" value="XM_016755301.1"/>
</dbReference>
<feature type="transmembrane region" description="Helical" evidence="6">
    <location>
        <begin position="440"/>
        <end position="461"/>
    </location>
</feature>
<dbReference type="Gene3D" id="3.30.750.24">
    <property type="entry name" value="STAS domain"/>
    <property type="match status" value="1"/>
</dbReference>
<dbReference type="STRING" id="645134.A0A0L0H8Z5"/>
<dbReference type="InterPro" id="IPR011547">
    <property type="entry name" value="SLC26A/SulP_dom"/>
</dbReference>
<feature type="region of interest" description="Disordered" evidence="5">
    <location>
        <begin position="38"/>
        <end position="66"/>
    </location>
</feature>
<feature type="transmembrane region" description="Helical" evidence="6">
    <location>
        <begin position="473"/>
        <end position="500"/>
    </location>
</feature>
<evidence type="ECO:0000256" key="1">
    <source>
        <dbReference type="ARBA" id="ARBA00004141"/>
    </source>
</evidence>
<dbReference type="InParanoid" id="A0A0L0H8Z5"/>
<sequence length="676" mass="72690">MGDYKNSFSTSVNLNALERSQRRKTLLHVVDLYSGDVDRSEQPGYARNQQQGRRGPPSILVSPPKEKSLGDKVMGFIPIIEVIRTYNKQLMFGDLRAGLTVGIVLVLRSIVFAQLARVSVIVSLVSSIIPIAIYGLLGTSKQLSVGPEALAAVLIGASVTEELEAGGPGITADQIAAVIAMLVGLTALLLSLMRAGFLDSILTGFMKTGFISSVGLLIMIEQLPELLGIDLTRKPPPTFSSFEKLVATSKAAMQTGHLLTSLIGLAAVVFMVAMRYVKAKTNIAWIKAFPEIVVLVGVMIGISAAIDLKQYGVRTLGTFSNRFPTPAIPPLNMDRMGRLLGGAVAQTVVGFVESMAVSKDLGMQYGYNPKPNRELFALGTANVVGSIFGCFVTMGSLPRSKILADAGGRTNVCSLIAAFWVTVFVLTAGPVLKFLPLSTLAGFVLAAAMSLVHVSEIVFVFKVRSWGEVAGMVAAFCATFFWNIEQGTLIVIFLASILIIRRSVGVDMQILGKVDVSVPVQDRDGQIQQVLQSRYLDVREHPEATLLDDILVISVRSPLLFFNSGNISVAVDKLLKAQKTIAEASGYPSQKGNAGQIIIFDMDGCTAIDAGAMYLMKENIHTFLHLGVKVLFAGITPEQRILFERSGLIEMVGEKNVAPTVEMAALRAETIKMQGY</sequence>
<dbReference type="Pfam" id="PF01740">
    <property type="entry name" value="STAS"/>
    <property type="match status" value="1"/>
</dbReference>
<dbReference type="VEuPathDB" id="FungiDB:SPPG_07124"/>
<feature type="transmembrane region" description="Helical" evidence="6">
    <location>
        <begin position="375"/>
        <end position="397"/>
    </location>
</feature>
<dbReference type="InterPro" id="IPR002645">
    <property type="entry name" value="STAS_dom"/>
</dbReference>
<evidence type="ECO:0000256" key="6">
    <source>
        <dbReference type="SAM" id="Phobius"/>
    </source>
</evidence>
<accession>A0A0L0H8Z5</accession>
<keyword evidence="9" id="KW-1185">Reference proteome</keyword>
<keyword evidence="3 6" id="KW-1133">Transmembrane helix</keyword>
<keyword evidence="4 6" id="KW-0472">Membrane</keyword>
<gene>
    <name evidence="8" type="ORF">SPPG_07124</name>
</gene>
<dbReference type="EMBL" id="KQ257463">
    <property type="protein sequence ID" value="KNC97657.1"/>
    <property type="molecule type" value="Genomic_DNA"/>
</dbReference>
<dbReference type="InterPro" id="IPR036513">
    <property type="entry name" value="STAS_dom_sf"/>
</dbReference>
<evidence type="ECO:0000313" key="9">
    <source>
        <dbReference type="Proteomes" id="UP000053201"/>
    </source>
</evidence>
<organism evidence="8 9">
    <name type="scientific">Spizellomyces punctatus (strain DAOM BR117)</name>
    <dbReference type="NCBI Taxonomy" id="645134"/>
    <lineage>
        <taxon>Eukaryota</taxon>
        <taxon>Fungi</taxon>
        <taxon>Fungi incertae sedis</taxon>
        <taxon>Chytridiomycota</taxon>
        <taxon>Chytridiomycota incertae sedis</taxon>
        <taxon>Chytridiomycetes</taxon>
        <taxon>Spizellomycetales</taxon>
        <taxon>Spizellomycetaceae</taxon>
        <taxon>Spizellomyces</taxon>
    </lineage>
</organism>
<evidence type="ECO:0000256" key="4">
    <source>
        <dbReference type="ARBA" id="ARBA00023136"/>
    </source>
</evidence>
<reference evidence="8 9" key="1">
    <citation type="submission" date="2009-08" db="EMBL/GenBank/DDBJ databases">
        <title>The Genome Sequence of Spizellomyces punctatus strain DAOM BR117.</title>
        <authorList>
            <consortium name="The Broad Institute Genome Sequencing Platform"/>
            <person name="Russ C."/>
            <person name="Cuomo C."/>
            <person name="Shea T."/>
            <person name="Young S.K."/>
            <person name="Zeng Q."/>
            <person name="Koehrsen M."/>
            <person name="Haas B."/>
            <person name="Borodovsky M."/>
            <person name="Guigo R."/>
            <person name="Alvarado L."/>
            <person name="Berlin A."/>
            <person name="Bochicchio J."/>
            <person name="Borenstein D."/>
            <person name="Chapman S."/>
            <person name="Chen Z."/>
            <person name="Engels R."/>
            <person name="Freedman E."/>
            <person name="Gellesch M."/>
            <person name="Goldberg J."/>
            <person name="Griggs A."/>
            <person name="Gujja S."/>
            <person name="Heiman D."/>
            <person name="Hepburn T."/>
            <person name="Howarth C."/>
            <person name="Jen D."/>
            <person name="Larson L."/>
            <person name="Lewis B."/>
            <person name="Mehta T."/>
            <person name="Park D."/>
            <person name="Pearson M."/>
            <person name="Roberts A."/>
            <person name="Saif S."/>
            <person name="Shenoy N."/>
            <person name="Sisk P."/>
            <person name="Stolte C."/>
            <person name="Sykes S."/>
            <person name="Thomson T."/>
            <person name="Walk T."/>
            <person name="White J."/>
            <person name="Yandava C."/>
            <person name="Burger G."/>
            <person name="Gray M.W."/>
            <person name="Holland P.W.H."/>
            <person name="King N."/>
            <person name="Lang F.B.F."/>
            <person name="Roger A.J."/>
            <person name="Ruiz-Trillo I."/>
            <person name="Lander E."/>
            <person name="Nusbaum C."/>
        </authorList>
    </citation>
    <scope>NUCLEOTIDE SEQUENCE [LARGE SCALE GENOMIC DNA]</scope>
    <source>
        <strain evidence="8 9">DAOM BR117</strain>
    </source>
</reference>
<dbReference type="SUPFAM" id="SSF52091">
    <property type="entry name" value="SpoIIaa-like"/>
    <property type="match status" value="1"/>
</dbReference>
<evidence type="ECO:0000256" key="3">
    <source>
        <dbReference type="ARBA" id="ARBA00022989"/>
    </source>
</evidence>
<dbReference type="GO" id="GO:0055085">
    <property type="term" value="P:transmembrane transport"/>
    <property type="evidence" value="ECO:0007669"/>
    <property type="project" value="InterPro"/>
</dbReference>
<dbReference type="PANTHER" id="PTHR11814">
    <property type="entry name" value="SULFATE TRANSPORTER"/>
    <property type="match status" value="1"/>
</dbReference>